<dbReference type="PANTHER" id="PTHR48047:SF182">
    <property type="entry name" value="GLYCOSYLTRANSFERASE"/>
    <property type="match status" value="1"/>
</dbReference>
<dbReference type="Gramene" id="ONK80723">
    <property type="protein sequence ID" value="ONK80723"/>
    <property type="gene ID" value="A4U43_C01F21020"/>
</dbReference>
<gene>
    <name evidence="2" type="ORF">A4U43_C01F21020</name>
</gene>
<dbReference type="Gene3D" id="3.40.50.2000">
    <property type="entry name" value="Glycogen Phosphorylase B"/>
    <property type="match status" value="1"/>
</dbReference>
<dbReference type="GO" id="GO:0035251">
    <property type="term" value="F:UDP-glucosyltransferase activity"/>
    <property type="evidence" value="ECO:0007669"/>
    <property type="project" value="TreeGrafter"/>
</dbReference>
<protein>
    <submittedName>
        <fullName evidence="2">Uncharacterized protein</fullName>
    </submittedName>
</protein>
<dbReference type="PANTHER" id="PTHR48047">
    <property type="entry name" value="GLYCOSYLTRANSFERASE"/>
    <property type="match status" value="1"/>
</dbReference>
<dbReference type="OMA" id="CVSESIR"/>
<name>A0A5P1FSS4_ASPOF</name>
<evidence type="ECO:0000313" key="3">
    <source>
        <dbReference type="Proteomes" id="UP000243459"/>
    </source>
</evidence>
<proteinExistence type="inferred from homology"/>
<dbReference type="EMBL" id="CM007381">
    <property type="protein sequence ID" value="ONK80723.1"/>
    <property type="molecule type" value="Genomic_DNA"/>
</dbReference>
<reference evidence="3" key="1">
    <citation type="journal article" date="2017" name="Nat. Commun.">
        <title>The asparagus genome sheds light on the origin and evolution of a young Y chromosome.</title>
        <authorList>
            <person name="Harkess A."/>
            <person name="Zhou J."/>
            <person name="Xu C."/>
            <person name="Bowers J.E."/>
            <person name="Van der Hulst R."/>
            <person name="Ayyampalayam S."/>
            <person name="Mercati F."/>
            <person name="Riccardi P."/>
            <person name="McKain M.R."/>
            <person name="Kakrana A."/>
            <person name="Tang H."/>
            <person name="Ray J."/>
            <person name="Groenendijk J."/>
            <person name="Arikit S."/>
            <person name="Mathioni S.M."/>
            <person name="Nakano M."/>
            <person name="Shan H."/>
            <person name="Telgmann-Rauber A."/>
            <person name="Kanno A."/>
            <person name="Yue Z."/>
            <person name="Chen H."/>
            <person name="Li W."/>
            <person name="Chen Y."/>
            <person name="Xu X."/>
            <person name="Zhang Y."/>
            <person name="Luo S."/>
            <person name="Chen H."/>
            <person name="Gao J."/>
            <person name="Mao Z."/>
            <person name="Pires J.C."/>
            <person name="Luo M."/>
            <person name="Kudrna D."/>
            <person name="Wing R.A."/>
            <person name="Meyers B.C."/>
            <person name="Yi K."/>
            <person name="Kong H."/>
            <person name="Lavrijsen P."/>
            <person name="Sunseri F."/>
            <person name="Falavigna A."/>
            <person name="Ye Y."/>
            <person name="Leebens-Mack J.H."/>
            <person name="Chen G."/>
        </authorList>
    </citation>
    <scope>NUCLEOTIDE SEQUENCE [LARGE SCALE GENOMIC DNA]</scope>
    <source>
        <strain evidence="3">cv. DH0086</strain>
    </source>
</reference>
<dbReference type="Proteomes" id="UP000243459">
    <property type="component" value="Chromosome 1"/>
</dbReference>
<evidence type="ECO:0000313" key="2">
    <source>
        <dbReference type="EMBL" id="ONK80723.1"/>
    </source>
</evidence>
<dbReference type="AlphaFoldDB" id="A0A5P1FSS4"/>
<organism evidence="2 3">
    <name type="scientific">Asparagus officinalis</name>
    <name type="common">Garden asparagus</name>
    <dbReference type="NCBI Taxonomy" id="4686"/>
    <lineage>
        <taxon>Eukaryota</taxon>
        <taxon>Viridiplantae</taxon>
        <taxon>Streptophyta</taxon>
        <taxon>Embryophyta</taxon>
        <taxon>Tracheophyta</taxon>
        <taxon>Spermatophyta</taxon>
        <taxon>Magnoliopsida</taxon>
        <taxon>Liliopsida</taxon>
        <taxon>Asparagales</taxon>
        <taxon>Asparagaceae</taxon>
        <taxon>Asparagoideae</taxon>
        <taxon>Asparagus</taxon>
    </lineage>
</organism>
<keyword evidence="3" id="KW-1185">Reference proteome</keyword>
<evidence type="ECO:0000256" key="1">
    <source>
        <dbReference type="ARBA" id="ARBA00009995"/>
    </source>
</evidence>
<comment type="similarity">
    <text evidence="1">Belongs to the UDP-glycosyltransferase family.</text>
</comment>
<dbReference type="SUPFAM" id="SSF53756">
    <property type="entry name" value="UDP-Glycosyltransferase/glycogen phosphorylase"/>
    <property type="match status" value="1"/>
</dbReference>
<sequence>MEVGLPDGSENIDMLSSLDQVKNFIDAVCMLRDPLILHLRAHKPPPTCIISDSNHYWTRDVAEEFKIPRLLFNGFGCFSLLCIHKVREHKIEEKIVDENEPFVVPGLQTMVEITKAQMPGNFSMPGMDKHREEIIANEMASSSDGVVVNSFDDLETIYCEKYQNAIGKKVWTIGPLSLSNGDFGDIAARGNKASIDADRCLTKDRRKRAKEIAEKARKTVKEGGSSYENLTQLVQVMNARTA</sequence>
<accession>A0A5P1FSS4</accession>